<dbReference type="AlphaFoldDB" id="A0A8S9HQ04"/>
<comment type="caution">
    <text evidence="1">The sequence shown here is derived from an EMBL/GenBank/DDBJ whole genome shotgun (WGS) entry which is preliminary data.</text>
</comment>
<sequence>MSDPLRSDGWIACPLRLVNEMAAACDSRFRCCGSRLLQLDLIFYQSYYVSDDHFISLKRDISFIVSGEELSSSVLRHQFCCLKRDISIISLERGVGYISFERDVESSMRHQVHHGGDISQR</sequence>
<organism evidence="1">
    <name type="scientific">Brassica cretica</name>
    <name type="common">Mustard</name>
    <dbReference type="NCBI Taxonomy" id="69181"/>
    <lineage>
        <taxon>Eukaryota</taxon>
        <taxon>Viridiplantae</taxon>
        <taxon>Streptophyta</taxon>
        <taxon>Embryophyta</taxon>
        <taxon>Tracheophyta</taxon>
        <taxon>Spermatophyta</taxon>
        <taxon>Magnoliopsida</taxon>
        <taxon>eudicotyledons</taxon>
        <taxon>Gunneridae</taxon>
        <taxon>Pentapetalae</taxon>
        <taxon>rosids</taxon>
        <taxon>malvids</taxon>
        <taxon>Brassicales</taxon>
        <taxon>Brassicaceae</taxon>
        <taxon>Brassiceae</taxon>
        <taxon>Brassica</taxon>
    </lineage>
</organism>
<accession>A0A8S9HQ04</accession>
<reference evidence="1" key="1">
    <citation type="submission" date="2019-12" db="EMBL/GenBank/DDBJ databases">
        <title>Genome sequencing and annotation of Brassica cretica.</title>
        <authorList>
            <person name="Studholme D.J."/>
            <person name="Sarris P.F."/>
        </authorList>
    </citation>
    <scope>NUCLEOTIDE SEQUENCE</scope>
    <source>
        <strain evidence="1">PFS-102/07</strain>
        <tissue evidence="1">Leaf</tissue>
    </source>
</reference>
<protein>
    <submittedName>
        <fullName evidence="1">Uncharacterized protein</fullName>
    </submittedName>
</protein>
<dbReference type="EMBL" id="QGKY02001250">
    <property type="protein sequence ID" value="KAF2561191.1"/>
    <property type="molecule type" value="Genomic_DNA"/>
</dbReference>
<proteinExistence type="predicted"/>
<evidence type="ECO:0000313" key="1">
    <source>
        <dbReference type="EMBL" id="KAF2561191.1"/>
    </source>
</evidence>
<name>A0A8S9HQ04_BRACR</name>
<gene>
    <name evidence="1" type="ORF">F2Q70_00016290</name>
</gene>